<comment type="caution">
    <text evidence="2">The sequence shown here is derived from an EMBL/GenBank/DDBJ whole genome shotgun (WGS) entry which is preliminary data.</text>
</comment>
<feature type="region of interest" description="Disordered" evidence="1">
    <location>
        <begin position="212"/>
        <end position="270"/>
    </location>
</feature>
<organism evidence="2 3">
    <name type="scientific">Pleurodeles waltl</name>
    <name type="common">Iberian ribbed newt</name>
    <dbReference type="NCBI Taxonomy" id="8319"/>
    <lineage>
        <taxon>Eukaryota</taxon>
        <taxon>Metazoa</taxon>
        <taxon>Chordata</taxon>
        <taxon>Craniata</taxon>
        <taxon>Vertebrata</taxon>
        <taxon>Euteleostomi</taxon>
        <taxon>Amphibia</taxon>
        <taxon>Batrachia</taxon>
        <taxon>Caudata</taxon>
        <taxon>Salamandroidea</taxon>
        <taxon>Salamandridae</taxon>
        <taxon>Pleurodelinae</taxon>
        <taxon>Pleurodeles</taxon>
    </lineage>
</organism>
<evidence type="ECO:0000256" key="1">
    <source>
        <dbReference type="SAM" id="MobiDB-lite"/>
    </source>
</evidence>
<protein>
    <submittedName>
        <fullName evidence="2">Uncharacterized protein</fullName>
    </submittedName>
</protein>
<keyword evidence="3" id="KW-1185">Reference proteome</keyword>
<feature type="compositionally biased region" description="Basic and acidic residues" evidence="1">
    <location>
        <begin position="241"/>
        <end position="270"/>
    </location>
</feature>
<sequence length="270" mass="30414">MALLTPECAEYSSVGSAPDVLPPKPGAAQSLRLRALPMDDERGGVTVFCTVHETYYATSSTSIKRTHPTHTRYRLILTTRSLLISAVQRHHAVTLGGARPRAQSWHEGRLPTARWRARRFTPSDSERNPLLDPMLTTPKYGLENSPRAPFEHQTADELGLDESQQRRNRNTAGRRMAQHATRAAASCPGKPEGSGALGNAVKYCVRPLGKEGHEYERNQTGDEGEKERERRGGSEKSTNTRIEEQKRETRTRARGIQEREREHERERRGM</sequence>
<dbReference type="EMBL" id="JANPWB010000007">
    <property type="protein sequence ID" value="KAJ1169754.1"/>
    <property type="molecule type" value="Genomic_DNA"/>
</dbReference>
<dbReference type="AlphaFoldDB" id="A0AAV7T048"/>
<feature type="region of interest" description="Disordered" evidence="1">
    <location>
        <begin position="118"/>
        <end position="197"/>
    </location>
</feature>
<reference evidence="2" key="1">
    <citation type="journal article" date="2022" name="bioRxiv">
        <title>Sequencing and chromosome-scale assembly of the giantPleurodeles waltlgenome.</title>
        <authorList>
            <person name="Brown T."/>
            <person name="Elewa A."/>
            <person name="Iarovenko S."/>
            <person name="Subramanian E."/>
            <person name="Araus A.J."/>
            <person name="Petzold A."/>
            <person name="Susuki M."/>
            <person name="Suzuki K.-i.T."/>
            <person name="Hayashi T."/>
            <person name="Toyoda A."/>
            <person name="Oliveira C."/>
            <person name="Osipova E."/>
            <person name="Leigh N.D."/>
            <person name="Simon A."/>
            <person name="Yun M.H."/>
        </authorList>
    </citation>
    <scope>NUCLEOTIDE SEQUENCE</scope>
    <source>
        <strain evidence="2">20211129_DDA</strain>
        <tissue evidence="2">Liver</tissue>
    </source>
</reference>
<evidence type="ECO:0000313" key="2">
    <source>
        <dbReference type="EMBL" id="KAJ1169754.1"/>
    </source>
</evidence>
<accession>A0AAV7T048</accession>
<feature type="compositionally biased region" description="Basic and acidic residues" evidence="1">
    <location>
        <begin position="212"/>
        <end position="234"/>
    </location>
</feature>
<gene>
    <name evidence="2" type="ORF">NDU88_001645</name>
</gene>
<evidence type="ECO:0000313" key="3">
    <source>
        <dbReference type="Proteomes" id="UP001066276"/>
    </source>
</evidence>
<name>A0AAV7T048_PLEWA</name>
<proteinExistence type="predicted"/>
<dbReference type="Proteomes" id="UP001066276">
    <property type="component" value="Chromosome 4_1"/>
</dbReference>